<reference evidence="1" key="1">
    <citation type="journal article" date="2018" name="Nature">
        <title>The evolutionary history of vertebrate RNA viruses.</title>
        <authorList>
            <person name="Shi M."/>
            <person name="Lin X.D."/>
            <person name="Chen X."/>
            <person name="Tian J.H."/>
            <person name="Chen L.J."/>
            <person name="Li K."/>
            <person name="Wang W."/>
            <person name="Eden J.S."/>
            <person name="Shen J.J."/>
            <person name="Liu L."/>
            <person name="Holmes E.C."/>
            <person name="Zhang Y.Z."/>
        </authorList>
    </citation>
    <scope>NUCLEOTIDE SEQUENCE</scope>
    <source>
        <strain evidence="1">TQSWC4204</strain>
    </source>
</reference>
<sequence>MALAAAAAGVAGSAVGSAISTLGGIGSSLIARETQLKTQANSQGFAREIINQASASYSAAGLPSYLMWQGGGGGFSNSNGMMRVMSGATQRSLIAPGSQVYHSSGFGYTAPSQVTNYTEINNNKTQSKFTRGEVSPRTAAISNEFVRNGPGRVALRSNDEQAFTIRSFERFAPSRVPVRGNTVSSSKI</sequence>
<proteinExistence type="predicted"/>
<protein>
    <submittedName>
        <fullName evidence="1">VP2</fullName>
    </submittedName>
</protein>
<name>A0A2P1GMK9_9CALI</name>
<dbReference type="EMBL" id="MG599975">
    <property type="protein sequence ID" value="AVM87227.1"/>
    <property type="molecule type" value="Genomic_RNA"/>
</dbReference>
<evidence type="ECO:0000313" key="1">
    <source>
        <dbReference type="EMBL" id="AVM87227.1"/>
    </source>
</evidence>
<organism evidence="1">
    <name type="scientific">Zhejiang gunthers frog calicivirus 1</name>
    <dbReference type="NCBI Taxonomy" id="2116158"/>
    <lineage>
        <taxon>Viruses</taxon>
        <taxon>Riboviria</taxon>
        <taxon>Orthornavirae</taxon>
        <taxon>Pisuviricota</taxon>
        <taxon>Pisoniviricetes</taxon>
        <taxon>Picornavirales</taxon>
        <taxon>Caliciviridae</taxon>
    </lineage>
</organism>
<accession>A0A2P1GMK9</accession>